<keyword evidence="3" id="KW-1185">Reference proteome</keyword>
<reference evidence="2 3" key="1">
    <citation type="submission" date="2016-04" db="EMBL/GenBank/DDBJ databases">
        <title>A degradative enzymes factory behind the ericoid mycorrhizal symbiosis.</title>
        <authorList>
            <consortium name="DOE Joint Genome Institute"/>
            <person name="Martino E."/>
            <person name="Morin E."/>
            <person name="Grelet G."/>
            <person name="Kuo A."/>
            <person name="Kohler A."/>
            <person name="Daghino S."/>
            <person name="Barry K."/>
            <person name="Choi C."/>
            <person name="Cichocki N."/>
            <person name="Clum A."/>
            <person name="Copeland A."/>
            <person name="Hainaut M."/>
            <person name="Haridas S."/>
            <person name="Labutti K."/>
            <person name="Lindquist E."/>
            <person name="Lipzen A."/>
            <person name="Khouja H.-R."/>
            <person name="Murat C."/>
            <person name="Ohm R."/>
            <person name="Olson A."/>
            <person name="Spatafora J."/>
            <person name="Veneault-Fourrey C."/>
            <person name="Henrissat B."/>
            <person name="Grigoriev I."/>
            <person name="Martin F."/>
            <person name="Perotto S."/>
        </authorList>
    </citation>
    <scope>NUCLEOTIDE SEQUENCE [LARGE SCALE GENOMIC DNA]</scope>
    <source>
        <strain evidence="2 3">E</strain>
    </source>
</reference>
<sequence>MSYIQPLRRLYLNSQRKLIDERRARRSVDRQLHDVRRQLAAARENHSQEMGRAKAEITALEKKHEEELKGFETLTQVSQRLKKELEGKEALYRVGLDARLRFLEYARESISGVNPGNLDQGVIARRNDAAHRGHGEADLAALSCLRGVVPTALLDALFIDLYHCPTSRYLNWTEPKLRDALNYQTSIRTLTIQNHSLNRPIRERQSAMEHFQFIWETYERFRDSFKSLIMPRGPGLNGDLLS</sequence>
<proteinExistence type="predicted"/>
<dbReference type="Proteomes" id="UP000235371">
    <property type="component" value="Unassembled WGS sequence"/>
</dbReference>
<name>A0A2J6TUT0_9HELO</name>
<dbReference type="EMBL" id="KZ613743">
    <property type="protein sequence ID" value="PMD66766.1"/>
    <property type="molecule type" value="Genomic_DNA"/>
</dbReference>
<dbReference type="OrthoDB" id="3499464at2759"/>
<protein>
    <submittedName>
        <fullName evidence="2">Uncharacterized protein</fullName>
    </submittedName>
</protein>
<keyword evidence="1" id="KW-0175">Coiled coil</keyword>
<evidence type="ECO:0000313" key="2">
    <source>
        <dbReference type="EMBL" id="PMD66766.1"/>
    </source>
</evidence>
<dbReference type="InParanoid" id="A0A2J6TUT0"/>
<dbReference type="AlphaFoldDB" id="A0A2J6TUT0"/>
<gene>
    <name evidence="2" type="ORF">K444DRAFT_125703</name>
</gene>
<evidence type="ECO:0000256" key="1">
    <source>
        <dbReference type="SAM" id="Coils"/>
    </source>
</evidence>
<accession>A0A2J6TUT0</accession>
<evidence type="ECO:0000313" key="3">
    <source>
        <dbReference type="Proteomes" id="UP000235371"/>
    </source>
</evidence>
<dbReference type="RefSeq" id="XP_024743670.1">
    <property type="nucleotide sequence ID" value="XM_024870420.1"/>
</dbReference>
<organism evidence="2 3">
    <name type="scientific">Hyaloscypha bicolor E</name>
    <dbReference type="NCBI Taxonomy" id="1095630"/>
    <lineage>
        <taxon>Eukaryota</taxon>
        <taxon>Fungi</taxon>
        <taxon>Dikarya</taxon>
        <taxon>Ascomycota</taxon>
        <taxon>Pezizomycotina</taxon>
        <taxon>Leotiomycetes</taxon>
        <taxon>Helotiales</taxon>
        <taxon>Hyaloscyphaceae</taxon>
        <taxon>Hyaloscypha</taxon>
        <taxon>Hyaloscypha bicolor</taxon>
    </lineage>
</organism>
<dbReference type="GeneID" id="36578502"/>
<feature type="coiled-coil region" evidence="1">
    <location>
        <begin position="25"/>
        <end position="63"/>
    </location>
</feature>